<keyword evidence="8" id="KW-1185">Reference proteome</keyword>
<evidence type="ECO:0000259" key="4">
    <source>
        <dbReference type="Pfam" id="PF00205"/>
    </source>
</evidence>
<evidence type="ECO:0000259" key="5">
    <source>
        <dbReference type="Pfam" id="PF02775"/>
    </source>
</evidence>
<sequence>MSETLASRNGGQILVDALARNAVDTVYCVPGESYLPVLDALHDAHGIRTIVTRHEGAASNMADAHGKLTGRPGICFVTRGPGATHASNGVHTAREDSTPMILFIGQVERGFIGREAFQEVDYRQMFGGLAKWVTEIDSLERIPEIVAKAFSIAMSGRPGPVVIGLPEDVLFNSGVAADAPAVRVAQAAPESSAMAELARLLETARQPLVVVGGTGWDREACDALRRFVVAHNLPVAASFRRQDLFDNRDSHYVGQLGLGVSPQLAARAREADLLIVIGSRLSETTSSGYTVFESPRPRQTLVHVHPDPQELGRVYQADLPINSGMRAFAHALDALSPTADDSARNDAQVWHAWTAAARADYLAHSKPPAPAPELAGVDLASVVTHLNNVLPDDAVITNGAGNYTVWVHRFYRYRQGATELAPTNGAMGYGFPAAIAAKLRYPERDVVCFAGDGCFMMYPQELATAMQFGAPLVVIVVNNGMLGTIRMHQEREYPGRVSATRLSNPDFIAFAKSFGAHAERVERTEDFPAAFARAQQSGVAALIELRTDPRQITPANRLVEL</sequence>
<evidence type="ECO:0000259" key="6">
    <source>
        <dbReference type="Pfam" id="PF02776"/>
    </source>
</evidence>
<dbReference type="InterPro" id="IPR012001">
    <property type="entry name" value="Thiamin_PyroP_enz_TPP-bd_dom"/>
</dbReference>
<dbReference type="PANTHER" id="PTHR18968">
    <property type="entry name" value="THIAMINE PYROPHOSPHATE ENZYMES"/>
    <property type="match status" value="1"/>
</dbReference>
<dbReference type="Gene3D" id="3.40.50.970">
    <property type="match status" value="2"/>
</dbReference>
<dbReference type="Gene3D" id="3.40.50.1220">
    <property type="entry name" value="TPP-binding domain"/>
    <property type="match status" value="1"/>
</dbReference>
<protein>
    <submittedName>
        <fullName evidence="7">Acetolactate synthase-1/2/3 large subunit</fullName>
    </submittedName>
</protein>
<dbReference type="GO" id="GO:0005948">
    <property type="term" value="C:acetolactate synthase complex"/>
    <property type="evidence" value="ECO:0007669"/>
    <property type="project" value="TreeGrafter"/>
</dbReference>
<dbReference type="EMBL" id="FNKP01000003">
    <property type="protein sequence ID" value="SDR48068.1"/>
    <property type="molecule type" value="Genomic_DNA"/>
</dbReference>
<evidence type="ECO:0000313" key="7">
    <source>
        <dbReference type="EMBL" id="SDR48068.1"/>
    </source>
</evidence>
<dbReference type="InterPro" id="IPR029035">
    <property type="entry name" value="DHS-like_NAD/FAD-binding_dom"/>
</dbReference>
<dbReference type="GO" id="GO:0030976">
    <property type="term" value="F:thiamine pyrophosphate binding"/>
    <property type="evidence" value="ECO:0007669"/>
    <property type="project" value="InterPro"/>
</dbReference>
<dbReference type="GO" id="GO:0050660">
    <property type="term" value="F:flavin adenine dinucleotide binding"/>
    <property type="evidence" value="ECO:0007669"/>
    <property type="project" value="TreeGrafter"/>
</dbReference>
<dbReference type="Pfam" id="PF00205">
    <property type="entry name" value="TPP_enzyme_M"/>
    <property type="match status" value="1"/>
</dbReference>
<dbReference type="AlphaFoldDB" id="A0A1H1JF48"/>
<dbReference type="PROSITE" id="PS00187">
    <property type="entry name" value="TPP_ENZYMES"/>
    <property type="match status" value="1"/>
</dbReference>
<gene>
    <name evidence="7" type="ORF">SAMN05443245_6138</name>
</gene>
<feature type="domain" description="Thiamine pyrophosphate enzyme central" evidence="4">
    <location>
        <begin position="195"/>
        <end position="332"/>
    </location>
</feature>
<dbReference type="Proteomes" id="UP000183487">
    <property type="component" value="Unassembled WGS sequence"/>
</dbReference>
<evidence type="ECO:0000256" key="1">
    <source>
        <dbReference type="ARBA" id="ARBA00007812"/>
    </source>
</evidence>
<evidence type="ECO:0000313" key="8">
    <source>
        <dbReference type="Proteomes" id="UP000183487"/>
    </source>
</evidence>
<dbReference type="GO" id="GO:0009097">
    <property type="term" value="P:isoleucine biosynthetic process"/>
    <property type="evidence" value="ECO:0007669"/>
    <property type="project" value="TreeGrafter"/>
</dbReference>
<dbReference type="GO" id="GO:0003984">
    <property type="term" value="F:acetolactate synthase activity"/>
    <property type="evidence" value="ECO:0007669"/>
    <property type="project" value="TreeGrafter"/>
</dbReference>
<dbReference type="FunFam" id="3.40.50.970:FF:000007">
    <property type="entry name" value="Acetolactate synthase"/>
    <property type="match status" value="1"/>
</dbReference>
<dbReference type="Pfam" id="PF02775">
    <property type="entry name" value="TPP_enzyme_C"/>
    <property type="match status" value="1"/>
</dbReference>
<dbReference type="CDD" id="cd07035">
    <property type="entry name" value="TPP_PYR_POX_like"/>
    <property type="match status" value="1"/>
</dbReference>
<dbReference type="NCBIfam" id="NF006052">
    <property type="entry name" value="PRK08199.1"/>
    <property type="match status" value="1"/>
</dbReference>
<dbReference type="InterPro" id="IPR000399">
    <property type="entry name" value="TPP-bd_CS"/>
</dbReference>
<dbReference type="InterPro" id="IPR045229">
    <property type="entry name" value="TPP_enz"/>
</dbReference>
<feature type="domain" description="Thiamine pyrophosphate enzyme TPP-binding" evidence="5">
    <location>
        <begin position="399"/>
        <end position="544"/>
    </location>
</feature>
<proteinExistence type="inferred from homology"/>
<dbReference type="GO" id="GO:0009099">
    <property type="term" value="P:L-valine biosynthetic process"/>
    <property type="evidence" value="ECO:0007669"/>
    <property type="project" value="TreeGrafter"/>
</dbReference>
<evidence type="ECO:0000256" key="3">
    <source>
        <dbReference type="RuleBase" id="RU362132"/>
    </source>
</evidence>
<dbReference type="SUPFAM" id="SSF52467">
    <property type="entry name" value="DHS-like NAD/FAD-binding domain"/>
    <property type="match status" value="1"/>
</dbReference>
<reference evidence="8" key="1">
    <citation type="submission" date="2016-10" db="EMBL/GenBank/DDBJ databases">
        <authorList>
            <person name="Varghese N."/>
        </authorList>
    </citation>
    <scope>NUCLEOTIDE SEQUENCE [LARGE SCALE GENOMIC DNA]</scope>
    <source>
        <strain evidence="8">GAS106B</strain>
    </source>
</reference>
<dbReference type="InterPro" id="IPR012000">
    <property type="entry name" value="Thiamin_PyroP_enz_cen_dom"/>
</dbReference>
<dbReference type="InterPro" id="IPR011766">
    <property type="entry name" value="TPP_enzyme_TPP-bd"/>
</dbReference>
<dbReference type="CDD" id="cd00568">
    <property type="entry name" value="TPP_enzymes"/>
    <property type="match status" value="1"/>
</dbReference>
<accession>A0A1H1JF48</accession>
<organism evidence="7 8">
    <name type="scientific">Paraburkholderia fungorum</name>
    <dbReference type="NCBI Taxonomy" id="134537"/>
    <lineage>
        <taxon>Bacteria</taxon>
        <taxon>Pseudomonadati</taxon>
        <taxon>Pseudomonadota</taxon>
        <taxon>Betaproteobacteria</taxon>
        <taxon>Burkholderiales</taxon>
        <taxon>Burkholderiaceae</taxon>
        <taxon>Paraburkholderia</taxon>
    </lineage>
</organism>
<name>A0A1H1JF48_9BURK</name>
<evidence type="ECO:0000256" key="2">
    <source>
        <dbReference type="ARBA" id="ARBA00023052"/>
    </source>
</evidence>
<feature type="domain" description="Thiamine pyrophosphate enzyme N-terminal TPP-binding" evidence="6">
    <location>
        <begin position="9"/>
        <end position="124"/>
    </location>
</feature>
<comment type="similarity">
    <text evidence="1 3">Belongs to the TPP enzyme family.</text>
</comment>
<dbReference type="InterPro" id="IPR029061">
    <property type="entry name" value="THDP-binding"/>
</dbReference>
<dbReference type="PANTHER" id="PTHR18968:SF120">
    <property type="entry name" value="ACETOLACTATE SYNTHASE LARGE SUBUNIT"/>
    <property type="match status" value="1"/>
</dbReference>
<dbReference type="OrthoDB" id="2254214at2"/>
<dbReference type="GO" id="GO:0000287">
    <property type="term" value="F:magnesium ion binding"/>
    <property type="evidence" value="ECO:0007669"/>
    <property type="project" value="InterPro"/>
</dbReference>
<dbReference type="RefSeq" id="WP_074771384.1">
    <property type="nucleotide sequence ID" value="NZ_FNKP01000003.1"/>
</dbReference>
<keyword evidence="2 3" id="KW-0786">Thiamine pyrophosphate</keyword>
<dbReference type="Pfam" id="PF02776">
    <property type="entry name" value="TPP_enzyme_N"/>
    <property type="match status" value="1"/>
</dbReference>
<dbReference type="SUPFAM" id="SSF52518">
    <property type="entry name" value="Thiamin diphosphate-binding fold (THDP-binding)"/>
    <property type="match status" value="2"/>
</dbReference>